<gene>
    <name evidence="2" type="ORF">BU24DRAFT_420646</name>
</gene>
<dbReference type="Proteomes" id="UP000799778">
    <property type="component" value="Unassembled WGS sequence"/>
</dbReference>
<keyword evidence="3" id="KW-1185">Reference proteome</keyword>
<name>A0A6A5XWB1_9PLEO</name>
<evidence type="ECO:0000256" key="1">
    <source>
        <dbReference type="SAM" id="SignalP"/>
    </source>
</evidence>
<evidence type="ECO:0000313" key="2">
    <source>
        <dbReference type="EMBL" id="KAF2017608.1"/>
    </source>
</evidence>
<feature type="non-terminal residue" evidence="2">
    <location>
        <position position="120"/>
    </location>
</feature>
<reference evidence="2" key="1">
    <citation type="journal article" date="2020" name="Stud. Mycol.">
        <title>101 Dothideomycetes genomes: a test case for predicting lifestyles and emergence of pathogens.</title>
        <authorList>
            <person name="Haridas S."/>
            <person name="Albert R."/>
            <person name="Binder M."/>
            <person name="Bloem J."/>
            <person name="Labutti K."/>
            <person name="Salamov A."/>
            <person name="Andreopoulos B."/>
            <person name="Baker S."/>
            <person name="Barry K."/>
            <person name="Bills G."/>
            <person name="Bluhm B."/>
            <person name="Cannon C."/>
            <person name="Castanera R."/>
            <person name="Culley D."/>
            <person name="Daum C."/>
            <person name="Ezra D."/>
            <person name="Gonzalez J."/>
            <person name="Henrissat B."/>
            <person name="Kuo A."/>
            <person name="Liang C."/>
            <person name="Lipzen A."/>
            <person name="Lutzoni F."/>
            <person name="Magnuson J."/>
            <person name="Mondo S."/>
            <person name="Nolan M."/>
            <person name="Ohm R."/>
            <person name="Pangilinan J."/>
            <person name="Park H.-J."/>
            <person name="Ramirez L."/>
            <person name="Alfaro M."/>
            <person name="Sun H."/>
            <person name="Tritt A."/>
            <person name="Yoshinaga Y."/>
            <person name="Zwiers L.-H."/>
            <person name="Turgeon B."/>
            <person name="Goodwin S."/>
            <person name="Spatafora J."/>
            <person name="Crous P."/>
            <person name="Grigoriev I."/>
        </authorList>
    </citation>
    <scope>NUCLEOTIDE SEQUENCE</scope>
    <source>
        <strain evidence="2">CBS 175.79</strain>
    </source>
</reference>
<evidence type="ECO:0000313" key="3">
    <source>
        <dbReference type="Proteomes" id="UP000799778"/>
    </source>
</evidence>
<dbReference type="EMBL" id="ML978068">
    <property type="protein sequence ID" value="KAF2017608.1"/>
    <property type="molecule type" value="Genomic_DNA"/>
</dbReference>
<dbReference type="RefSeq" id="XP_033385947.1">
    <property type="nucleotide sequence ID" value="XM_033527527.1"/>
</dbReference>
<protein>
    <submittedName>
        <fullName evidence="2">Uncharacterized protein</fullName>
    </submittedName>
</protein>
<feature type="signal peptide" evidence="1">
    <location>
        <begin position="1"/>
        <end position="18"/>
    </location>
</feature>
<accession>A0A6A5XWB1</accession>
<feature type="chain" id="PRO_5025551337" evidence="1">
    <location>
        <begin position="19"/>
        <end position="120"/>
    </location>
</feature>
<dbReference type="GeneID" id="54284924"/>
<organism evidence="2 3">
    <name type="scientific">Aaosphaeria arxii CBS 175.79</name>
    <dbReference type="NCBI Taxonomy" id="1450172"/>
    <lineage>
        <taxon>Eukaryota</taxon>
        <taxon>Fungi</taxon>
        <taxon>Dikarya</taxon>
        <taxon>Ascomycota</taxon>
        <taxon>Pezizomycotina</taxon>
        <taxon>Dothideomycetes</taxon>
        <taxon>Pleosporomycetidae</taxon>
        <taxon>Pleosporales</taxon>
        <taxon>Pleosporales incertae sedis</taxon>
        <taxon>Aaosphaeria</taxon>
    </lineage>
</organism>
<proteinExistence type="predicted"/>
<sequence length="120" mass="12834">MRTASIVAVLALAAQGLAAPSGEKRSLVFSLSSEPRGQGIRKSWVVSRWQCHNLVDDEFDNQASWAFVDNGLANGCTLFDDAACKGESVNIEKNNSNILGPGPVNLTDVNFDKKASSFSC</sequence>
<keyword evidence="1" id="KW-0732">Signal</keyword>
<dbReference type="AlphaFoldDB" id="A0A6A5XWB1"/>
<dbReference type="OrthoDB" id="3752100at2759"/>